<dbReference type="GO" id="GO:0016020">
    <property type="term" value="C:membrane"/>
    <property type="evidence" value="ECO:0007669"/>
    <property type="project" value="UniProtKB-SubCell"/>
</dbReference>
<keyword evidence="4 5" id="KW-0472">Membrane</keyword>
<comment type="caution">
    <text evidence="7">The sequence shown here is derived from an EMBL/GenBank/DDBJ whole genome shotgun (WGS) entry which is preliminary data.</text>
</comment>
<keyword evidence="3 5" id="KW-1133">Transmembrane helix</keyword>
<dbReference type="Pfam" id="PF04932">
    <property type="entry name" value="Wzy_C"/>
    <property type="match status" value="1"/>
</dbReference>
<gene>
    <name evidence="7" type="ORF">US54_C0001G0066</name>
</gene>
<evidence type="ECO:0000256" key="1">
    <source>
        <dbReference type="ARBA" id="ARBA00004141"/>
    </source>
</evidence>
<accession>A0A0G0KEB9</accession>
<dbReference type="InterPro" id="IPR051533">
    <property type="entry name" value="WaaL-like"/>
</dbReference>
<dbReference type="InterPro" id="IPR007016">
    <property type="entry name" value="O-antigen_ligase-rel_domated"/>
</dbReference>
<dbReference type="STRING" id="1618481.US54_C0001G0066"/>
<evidence type="ECO:0000256" key="2">
    <source>
        <dbReference type="ARBA" id="ARBA00022692"/>
    </source>
</evidence>
<feature type="domain" description="O-antigen ligase-related" evidence="6">
    <location>
        <begin position="10"/>
        <end position="80"/>
    </location>
</feature>
<comment type="subcellular location">
    <subcellularLocation>
        <location evidence="1">Membrane</location>
        <topology evidence="1">Multi-pass membrane protein</topology>
    </subcellularLocation>
</comment>
<evidence type="ECO:0000256" key="4">
    <source>
        <dbReference type="ARBA" id="ARBA00023136"/>
    </source>
</evidence>
<evidence type="ECO:0000256" key="5">
    <source>
        <dbReference type="SAM" id="Phobius"/>
    </source>
</evidence>
<feature type="transmembrane region" description="Helical" evidence="5">
    <location>
        <begin position="97"/>
        <end position="116"/>
    </location>
</feature>
<evidence type="ECO:0000256" key="3">
    <source>
        <dbReference type="ARBA" id="ARBA00022989"/>
    </source>
</evidence>
<protein>
    <recommendedName>
        <fullName evidence="6">O-antigen ligase-related domain-containing protein</fullName>
    </recommendedName>
</protein>
<evidence type="ECO:0000313" key="7">
    <source>
        <dbReference type="EMBL" id="KKQ38941.1"/>
    </source>
</evidence>
<dbReference type="PANTHER" id="PTHR37422:SF17">
    <property type="entry name" value="O-ANTIGEN LIGASE"/>
    <property type="match status" value="1"/>
</dbReference>
<evidence type="ECO:0000259" key="6">
    <source>
        <dbReference type="Pfam" id="PF04932"/>
    </source>
</evidence>
<dbReference type="Proteomes" id="UP000034471">
    <property type="component" value="Unassembled WGS sequence"/>
</dbReference>
<dbReference type="PANTHER" id="PTHR37422">
    <property type="entry name" value="TEICHURONIC ACID BIOSYNTHESIS PROTEIN TUAE"/>
    <property type="match status" value="1"/>
</dbReference>
<keyword evidence="2 5" id="KW-0812">Transmembrane</keyword>
<sequence>MLGGIFLTAAGDPDSLGKRLWLTQSAVQIIKEHIFFGVGFGNYLITQSRFSIPYPYFFLQPVHNIFLLAIAELGVPFFLIMAYLIRSGLKTLRTPEVRNILLIIILFTGMFDHYWLTLQQNMLLIPVVFGLLQHEKV</sequence>
<feature type="transmembrane region" description="Helical" evidence="5">
    <location>
        <begin position="65"/>
        <end position="85"/>
    </location>
</feature>
<proteinExistence type="predicted"/>
<reference evidence="7 8" key="1">
    <citation type="journal article" date="2015" name="Nature">
        <title>rRNA introns, odd ribosomes, and small enigmatic genomes across a large radiation of phyla.</title>
        <authorList>
            <person name="Brown C.T."/>
            <person name="Hug L.A."/>
            <person name="Thomas B.C."/>
            <person name="Sharon I."/>
            <person name="Castelle C.J."/>
            <person name="Singh A."/>
            <person name="Wilkins M.J."/>
            <person name="Williams K.H."/>
            <person name="Banfield J.F."/>
        </authorList>
    </citation>
    <scope>NUCLEOTIDE SEQUENCE [LARGE SCALE GENOMIC DNA]</scope>
</reference>
<dbReference type="EMBL" id="LBTJ01000001">
    <property type="protein sequence ID" value="KKQ38941.1"/>
    <property type="molecule type" value="Genomic_DNA"/>
</dbReference>
<dbReference type="AlphaFoldDB" id="A0A0G0KEB9"/>
<name>A0A0G0KEB9_9BACT</name>
<evidence type="ECO:0000313" key="8">
    <source>
        <dbReference type="Proteomes" id="UP000034471"/>
    </source>
</evidence>
<organism evidence="7 8">
    <name type="scientific">Candidatus Roizmanbacteria bacterium GW2011_GWA2_37_7</name>
    <dbReference type="NCBI Taxonomy" id="1618481"/>
    <lineage>
        <taxon>Bacteria</taxon>
        <taxon>Candidatus Roizmaniibacteriota</taxon>
    </lineage>
</organism>